<dbReference type="STRING" id="161355.PS9374_00085"/>
<organism evidence="1 2">
    <name type="scientific">Planomonospora sphaerica</name>
    <dbReference type="NCBI Taxonomy" id="161355"/>
    <lineage>
        <taxon>Bacteria</taxon>
        <taxon>Bacillati</taxon>
        <taxon>Actinomycetota</taxon>
        <taxon>Actinomycetes</taxon>
        <taxon>Streptosporangiales</taxon>
        <taxon>Streptosporangiaceae</taxon>
        <taxon>Planomonospora</taxon>
    </lineage>
</organism>
<evidence type="ECO:0000313" key="2">
    <source>
        <dbReference type="Proteomes" id="UP000077701"/>
    </source>
</evidence>
<proteinExistence type="predicted"/>
<name>A0A161LGB2_9ACTN</name>
<gene>
    <name evidence="1" type="ORF">PS9374_00085</name>
</gene>
<dbReference type="Proteomes" id="UP000077701">
    <property type="component" value="Unassembled WGS sequence"/>
</dbReference>
<dbReference type="RefSeq" id="WP_068893886.1">
    <property type="nucleotide sequence ID" value="NZ_BDCX01000001.1"/>
</dbReference>
<dbReference type="OrthoDB" id="3540006at2"/>
<reference evidence="1 2" key="1">
    <citation type="journal article" date="2016" name="Genome Announc.">
        <title>Draft Genome Sequence of Planomonospora sphaerica JCM9374, a Rare Actinomycete.</title>
        <authorList>
            <person name="Dohra H."/>
            <person name="Suzuki T."/>
            <person name="Inoue Y."/>
            <person name="Kodani S."/>
        </authorList>
    </citation>
    <scope>NUCLEOTIDE SEQUENCE [LARGE SCALE GENOMIC DNA]</scope>
    <source>
        <strain evidence="1 2">JCM 9374</strain>
    </source>
</reference>
<protein>
    <submittedName>
        <fullName evidence="1">Uncharacterized protein</fullName>
    </submittedName>
</protein>
<keyword evidence="2" id="KW-1185">Reference proteome</keyword>
<sequence length="92" mass="10678">MPRFKLLTVEEARTLSRSELLPRIEEEQKYWYRRMNGSEIRVGDDEAFKTFNQIMHIVIAPGRPFPGAQGPLDGDALDRDYWTRPLGELGDL</sequence>
<evidence type="ECO:0000313" key="1">
    <source>
        <dbReference type="EMBL" id="GAT64455.1"/>
    </source>
</evidence>
<dbReference type="EMBL" id="BDCX01000001">
    <property type="protein sequence ID" value="GAT64455.1"/>
    <property type="molecule type" value="Genomic_DNA"/>
</dbReference>
<accession>A0A161LGB2</accession>
<comment type="caution">
    <text evidence="1">The sequence shown here is derived from an EMBL/GenBank/DDBJ whole genome shotgun (WGS) entry which is preliminary data.</text>
</comment>
<dbReference type="AlphaFoldDB" id="A0A161LGB2"/>
<reference evidence="2" key="2">
    <citation type="submission" date="2016-04" db="EMBL/GenBank/DDBJ databases">
        <title>Planomonospora sphaerica JCM9374 whole genome shotgun sequence.</title>
        <authorList>
            <person name="Suzuki T."/>
            <person name="Dohra H."/>
            <person name="Kodani S."/>
        </authorList>
    </citation>
    <scope>NUCLEOTIDE SEQUENCE [LARGE SCALE GENOMIC DNA]</scope>
    <source>
        <strain evidence="2">JCM 9374</strain>
    </source>
</reference>